<proteinExistence type="predicted"/>
<reference evidence="2" key="1">
    <citation type="journal article" date="2022" name="Int. J. Syst. Evol. Microbiol.">
        <title>Anaeromyxobacter oryzae sp. nov., Anaeromyxobacter diazotrophicus sp. nov. and Anaeromyxobacter paludicola sp. nov., isolated from paddy soils.</title>
        <authorList>
            <person name="Itoh H."/>
            <person name="Xu Z."/>
            <person name="Mise K."/>
            <person name="Masuda Y."/>
            <person name="Ushijima N."/>
            <person name="Hayakawa C."/>
            <person name="Shiratori Y."/>
            <person name="Senoo K."/>
        </authorList>
    </citation>
    <scope>NUCLEOTIDE SEQUENCE [LARGE SCALE GENOMIC DNA]</scope>
    <source>
        <strain evidence="2">Red232</strain>
    </source>
</reference>
<dbReference type="EMBL" id="AP025591">
    <property type="protein sequence ID" value="BDG03366.1"/>
    <property type="molecule type" value="Genomic_DNA"/>
</dbReference>
<name>A0ABM7WV84_9BACT</name>
<organism evidence="1 2">
    <name type="scientific">Anaeromyxobacter oryzae</name>
    <dbReference type="NCBI Taxonomy" id="2918170"/>
    <lineage>
        <taxon>Bacteria</taxon>
        <taxon>Pseudomonadati</taxon>
        <taxon>Myxococcota</taxon>
        <taxon>Myxococcia</taxon>
        <taxon>Myxococcales</taxon>
        <taxon>Cystobacterineae</taxon>
        <taxon>Anaeromyxobacteraceae</taxon>
        <taxon>Anaeromyxobacter</taxon>
    </lineage>
</organism>
<evidence type="ECO:0000313" key="2">
    <source>
        <dbReference type="Proteomes" id="UP001162891"/>
    </source>
</evidence>
<accession>A0ABM7WV84</accession>
<gene>
    <name evidence="1" type="ORF">AMOR_23620</name>
</gene>
<keyword evidence="2" id="KW-1185">Reference proteome</keyword>
<dbReference type="RefSeq" id="WP_248361313.1">
    <property type="nucleotide sequence ID" value="NZ_AP025591.1"/>
</dbReference>
<evidence type="ECO:0008006" key="3">
    <source>
        <dbReference type="Google" id="ProtNLM"/>
    </source>
</evidence>
<protein>
    <recommendedName>
        <fullName evidence="3">Lipoprotein</fullName>
    </recommendedName>
</protein>
<dbReference type="Proteomes" id="UP001162891">
    <property type="component" value="Chromosome"/>
</dbReference>
<evidence type="ECO:0000313" key="1">
    <source>
        <dbReference type="EMBL" id="BDG03366.1"/>
    </source>
</evidence>
<sequence>MPASCSERRSPSGPATRAARGALVAAALAATACTTRDIPATPFRLEAVVVSTGRSLADGITTPATIVRVGGTGTRIDDTTFEIDDATVGRVRLRFDRTVAPELAFPARLTGEQVLVDVFVDPGQLTPSGDAPMPISGFRIATQPAAPTYEFMLGESSTPLPSGAPGVPFSLEPVIGNEDIPFMELVVDFRDYEPARCGPVYLASLSIQLADRTVALQRGEQADMVVGSRPDPLHVLHVLSYQRRGRCSGQSESWTQIAAWR</sequence>